<protein>
    <submittedName>
        <fullName evidence="2">Uncharacterized protein</fullName>
    </submittedName>
</protein>
<gene>
    <name evidence="2" type="ORF">LOTGIDRAFT_203931</name>
</gene>
<dbReference type="EMBL" id="KB201847">
    <property type="protein sequence ID" value="ESO94132.1"/>
    <property type="molecule type" value="Genomic_DNA"/>
</dbReference>
<keyword evidence="3" id="KW-1185">Reference proteome</keyword>
<dbReference type="OMA" id="EARQDHT"/>
<dbReference type="Pfam" id="PF14989">
    <property type="entry name" value="CCDC32"/>
    <property type="match status" value="1"/>
</dbReference>
<organism evidence="2 3">
    <name type="scientific">Lottia gigantea</name>
    <name type="common">Giant owl limpet</name>
    <dbReference type="NCBI Taxonomy" id="225164"/>
    <lineage>
        <taxon>Eukaryota</taxon>
        <taxon>Metazoa</taxon>
        <taxon>Spiralia</taxon>
        <taxon>Lophotrochozoa</taxon>
        <taxon>Mollusca</taxon>
        <taxon>Gastropoda</taxon>
        <taxon>Patellogastropoda</taxon>
        <taxon>Lottioidea</taxon>
        <taxon>Lottiidae</taxon>
        <taxon>Lottia</taxon>
    </lineage>
</organism>
<dbReference type="AlphaFoldDB" id="V4ABE6"/>
<dbReference type="Proteomes" id="UP000030746">
    <property type="component" value="Unassembled WGS sequence"/>
</dbReference>
<dbReference type="HOGENOM" id="CLU_1604579_0_0_1"/>
<sequence length="166" mass="18857">MKMVDENRSEELDDGYFPPADNFGQNDPWASSNTSGVLSPPVSDPLFQVISSERYLNSLESKLSRIKGNRRKEPTAKEMLSSLEKVKDDHMNRYLQTNTVQTFQTNYESVASHSDSAVSYFDRLLHPERQPMSEEELVVLLQDDALSKKHEDILDDVGSTSTKDIK</sequence>
<dbReference type="PANTHER" id="PTHR31800">
    <property type="entry name" value="COILED-COIL DOMAIN-CONTAINING PROTEIN 32"/>
    <property type="match status" value="1"/>
</dbReference>
<accession>V4ABE6</accession>
<feature type="region of interest" description="Disordered" evidence="1">
    <location>
        <begin position="1"/>
        <end position="43"/>
    </location>
</feature>
<dbReference type="KEGG" id="lgi:LOTGIDRAFT_203931"/>
<evidence type="ECO:0000313" key="3">
    <source>
        <dbReference type="Proteomes" id="UP000030746"/>
    </source>
</evidence>
<dbReference type="GO" id="GO:0044782">
    <property type="term" value="P:cilium organization"/>
    <property type="evidence" value="ECO:0007669"/>
    <property type="project" value="TreeGrafter"/>
</dbReference>
<dbReference type="InterPro" id="IPR028039">
    <property type="entry name" value="CCDC32"/>
</dbReference>
<feature type="compositionally biased region" description="Polar residues" evidence="1">
    <location>
        <begin position="23"/>
        <end position="37"/>
    </location>
</feature>
<feature type="compositionally biased region" description="Basic and acidic residues" evidence="1">
    <location>
        <begin position="1"/>
        <end position="10"/>
    </location>
</feature>
<evidence type="ECO:0000256" key="1">
    <source>
        <dbReference type="SAM" id="MobiDB-lite"/>
    </source>
</evidence>
<dbReference type="GeneID" id="20245666"/>
<dbReference type="RefSeq" id="XP_009054981.1">
    <property type="nucleotide sequence ID" value="XM_009056733.1"/>
</dbReference>
<evidence type="ECO:0000313" key="2">
    <source>
        <dbReference type="EMBL" id="ESO94132.1"/>
    </source>
</evidence>
<proteinExistence type="predicted"/>
<reference evidence="2 3" key="1">
    <citation type="journal article" date="2013" name="Nature">
        <title>Insights into bilaterian evolution from three spiralian genomes.</title>
        <authorList>
            <person name="Simakov O."/>
            <person name="Marletaz F."/>
            <person name="Cho S.J."/>
            <person name="Edsinger-Gonzales E."/>
            <person name="Havlak P."/>
            <person name="Hellsten U."/>
            <person name="Kuo D.H."/>
            <person name="Larsson T."/>
            <person name="Lv J."/>
            <person name="Arendt D."/>
            <person name="Savage R."/>
            <person name="Osoegawa K."/>
            <person name="de Jong P."/>
            <person name="Grimwood J."/>
            <person name="Chapman J.A."/>
            <person name="Shapiro H."/>
            <person name="Aerts A."/>
            <person name="Otillar R.P."/>
            <person name="Terry A.Y."/>
            <person name="Boore J.L."/>
            <person name="Grigoriev I.V."/>
            <person name="Lindberg D.R."/>
            <person name="Seaver E.C."/>
            <person name="Weisblat D.A."/>
            <person name="Putnam N.H."/>
            <person name="Rokhsar D.S."/>
        </authorList>
    </citation>
    <scope>NUCLEOTIDE SEQUENCE [LARGE SCALE GENOMIC DNA]</scope>
</reference>
<name>V4ABE6_LOTGI</name>
<dbReference type="OrthoDB" id="5982503at2759"/>
<dbReference type="PANTHER" id="PTHR31800:SF1">
    <property type="entry name" value="COILED-COIL DOMAIN-CONTAINING PROTEIN 32"/>
    <property type="match status" value="1"/>
</dbReference>
<dbReference type="CTD" id="20245666"/>